<dbReference type="AlphaFoldDB" id="A0A9P3GI60"/>
<gene>
    <name evidence="1" type="ORF">PsYK624_122300</name>
</gene>
<evidence type="ECO:0000313" key="1">
    <source>
        <dbReference type="EMBL" id="GJE96037.1"/>
    </source>
</evidence>
<dbReference type="InterPro" id="IPR036047">
    <property type="entry name" value="F-box-like_dom_sf"/>
</dbReference>
<evidence type="ECO:0000313" key="2">
    <source>
        <dbReference type="Proteomes" id="UP000703269"/>
    </source>
</evidence>
<organism evidence="1 2">
    <name type="scientific">Phanerochaete sordida</name>
    <dbReference type="NCBI Taxonomy" id="48140"/>
    <lineage>
        <taxon>Eukaryota</taxon>
        <taxon>Fungi</taxon>
        <taxon>Dikarya</taxon>
        <taxon>Basidiomycota</taxon>
        <taxon>Agaricomycotina</taxon>
        <taxon>Agaricomycetes</taxon>
        <taxon>Polyporales</taxon>
        <taxon>Phanerochaetaceae</taxon>
        <taxon>Phanerochaete</taxon>
    </lineage>
</organism>
<proteinExistence type="predicted"/>
<keyword evidence="2" id="KW-1185">Reference proteome</keyword>
<accession>A0A9P3GI60</accession>
<dbReference type="OrthoDB" id="2788229at2759"/>
<name>A0A9P3GI60_9APHY</name>
<evidence type="ECO:0008006" key="3">
    <source>
        <dbReference type="Google" id="ProtNLM"/>
    </source>
</evidence>
<dbReference type="EMBL" id="BPQB01000055">
    <property type="protein sequence ID" value="GJE96037.1"/>
    <property type="molecule type" value="Genomic_DNA"/>
</dbReference>
<protein>
    <recommendedName>
        <fullName evidence="3">F-box domain-containing protein</fullName>
    </recommendedName>
</protein>
<comment type="caution">
    <text evidence="1">The sequence shown here is derived from an EMBL/GenBank/DDBJ whole genome shotgun (WGS) entry which is preliminary data.</text>
</comment>
<sequence>MGKIPVELQDYVLDSLRGSRTALVNCALVCRAWRRRARFNLFHTIHIDWTERRRTDVFFEALLKTHDLVHDLTLTSAGGMQPGELVKLLDTLENLESLSIFAHRRTHGILSLMLFTTADFEHGEQLLLAIARKERLRALDFTPRGLLYNWRHGAHVHAGRALAVYGLRELRSLDGDIFPASRMHRFWTALAAAKAEAGAAPLDHFGTTVRDLQPLARFMRDVGAQLRSLRLDIRETFLSGENTVSSFRESGIVLSQCTNLRTLVLCLEAPSTRDNGNIDVCTTLLSTATEGVPLAHVQITLHHLSGSFFMLAHIQERLAALDESIVGLAHLKRIDWHLADCVPDSNATSLGDEDTLPVLFGEHFSQLAAQKERIEVNWTSDVDPTRHPRAGGV</sequence>
<dbReference type="SUPFAM" id="SSF81383">
    <property type="entry name" value="F-box domain"/>
    <property type="match status" value="1"/>
</dbReference>
<dbReference type="Proteomes" id="UP000703269">
    <property type="component" value="Unassembled WGS sequence"/>
</dbReference>
<reference evidence="1 2" key="1">
    <citation type="submission" date="2021-08" db="EMBL/GenBank/DDBJ databases">
        <title>Draft Genome Sequence of Phanerochaete sordida strain YK-624.</title>
        <authorList>
            <person name="Mori T."/>
            <person name="Dohra H."/>
            <person name="Suzuki T."/>
            <person name="Kawagishi H."/>
            <person name="Hirai H."/>
        </authorList>
    </citation>
    <scope>NUCLEOTIDE SEQUENCE [LARGE SCALE GENOMIC DNA]</scope>
    <source>
        <strain evidence="1 2">YK-624</strain>
    </source>
</reference>